<name>A0A914N701_MELIC</name>
<accession>A0A914N701</accession>
<evidence type="ECO:0000256" key="3">
    <source>
        <dbReference type="PROSITE-ProRule" id="PRU00059"/>
    </source>
</evidence>
<dbReference type="SUPFAM" id="SSF49854">
    <property type="entry name" value="Spermadhesin, CUB domain"/>
    <property type="match status" value="1"/>
</dbReference>
<dbReference type="InterPro" id="IPR035914">
    <property type="entry name" value="Sperma_CUB_dom_sf"/>
</dbReference>
<evidence type="ECO:0000313" key="6">
    <source>
        <dbReference type="WBParaSite" id="Minc3s03917g35133"/>
    </source>
</evidence>
<evidence type="ECO:0000256" key="2">
    <source>
        <dbReference type="ARBA" id="ARBA00023157"/>
    </source>
</evidence>
<dbReference type="SMART" id="SM00042">
    <property type="entry name" value="CUB"/>
    <property type="match status" value="1"/>
</dbReference>
<protein>
    <submittedName>
        <fullName evidence="6">CUB domain-containing protein</fullName>
    </submittedName>
</protein>
<evidence type="ECO:0000313" key="5">
    <source>
        <dbReference type="Proteomes" id="UP000887563"/>
    </source>
</evidence>
<dbReference type="PANTHER" id="PTHR24251">
    <property type="entry name" value="OVOCHYMASE-RELATED"/>
    <property type="match status" value="1"/>
</dbReference>
<reference evidence="6" key="1">
    <citation type="submission" date="2022-11" db="UniProtKB">
        <authorList>
            <consortium name="WormBaseParasite"/>
        </authorList>
    </citation>
    <scope>IDENTIFICATION</scope>
</reference>
<dbReference type="Proteomes" id="UP000887563">
    <property type="component" value="Unplaced"/>
</dbReference>
<dbReference type="Gene3D" id="2.60.120.290">
    <property type="entry name" value="Spermadhesin, CUB domain"/>
    <property type="match status" value="1"/>
</dbReference>
<dbReference type="WBParaSite" id="Minc3s03917g35133">
    <property type="protein sequence ID" value="Minc3s03917g35133"/>
    <property type="gene ID" value="Minc3s03917g35133"/>
</dbReference>
<keyword evidence="5" id="KW-1185">Reference proteome</keyword>
<evidence type="ECO:0000256" key="1">
    <source>
        <dbReference type="ARBA" id="ARBA00022737"/>
    </source>
</evidence>
<dbReference type="Pfam" id="PF00431">
    <property type="entry name" value="CUB"/>
    <property type="match status" value="1"/>
</dbReference>
<organism evidence="5 6">
    <name type="scientific">Meloidogyne incognita</name>
    <name type="common">Southern root-knot nematode worm</name>
    <name type="synonym">Oxyuris incognita</name>
    <dbReference type="NCBI Taxonomy" id="6306"/>
    <lineage>
        <taxon>Eukaryota</taxon>
        <taxon>Metazoa</taxon>
        <taxon>Ecdysozoa</taxon>
        <taxon>Nematoda</taxon>
        <taxon>Chromadorea</taxon>
        <taxon>Rhabditida</taxon>
        <taxon>Tylenchina</taxon>
        <taxon>Tylenchomorpha</taxon>
        <taxon>Tylenchoidea</taxon>
        <taxon>Meloidogynidae</taxon>
        <taxon>Meloidogyninae</taxon>
        <taxon>Meloidogyne</taxon>
        <taxon>Meloidogyne incognita group</taxon>
    </lineage>
</organism>
<keyword evidence="1" id="KW-0677">Repeat</keyword>
<dbReference type="AlphaFoldDB" id="A0A914N701"/>
<proteinExistence type="predicted"/>
<evidence type="ECO:0000259" key="4">
    <source>
        <dbReference type="PROSITE" id="PS01180"/>
    </source>
</evidence>
<sequence>MDCLWRLEAQKGYNIVVNISEFNTEEEHDFLTFFDGYDTNQKHMEIFSGMITFNNTIKSKQNIMSISFHSDISIQLSGFAIWYKAGKLKL</sequence>
<dbReference type="PROSITE" id="PS01180">
    <property type="entry name" value="CUB"/>
    <property type="match status" value="1"/>
</dbReference>
<dbReference type="PANTHER" id="PTHR24251:SF30">
    <property type="entry name" value="MEMBRANE FRIZZLED-RELATED PROTEIN"/>
    <property type="match status" value="1"/>
</dbReference>
<feature type="domain" description="CUB" evidence="4">
    <location>
        <begin position="1"/>
        <end position="86"/>
    </location>
</feature>
<dbReference type="InterPro" id="IPR000859">
    <property type="entry name" value="CUB_dom"/>
</dbReference>
<keyword evidence="2" id="KW-1015">Disulfide bond</keyword>
<comment type="caution">
    <text evidence="3">Lacks conserved residue(s) required for the propagation of feature annotation.</text>
</comment>
<dbReference type="CDD" id="cd00041">
    <property type="entry name" value="CUB"/>
    <property type="match status" value="1"/>
</dbReference>